<gene>
    <name evidence="2" type="ORF">ABIE04_002221</name>
</gene>
<dbReference type="PANTHER" id="PTHR43781">
    <property type="entry name" value="SACCHAROPINE DEHYDROGENASE"/>
    <property type="match status" value="1"/>
</dbReference>
<proteinExistence type="predicted"/>
<accession>A0ABV2PXU6</accession>
<keyword evidence="3" id="KW-1185">Reference proteome</keyword>
<dbReference type="Proteomes" id="UP001549251">
    <property type="component" value="Unassembled WGS sequence"/>
</dbReference>
<comment type="caution">
    <text evidence="2">The sequence shown here is derived from an EMBL/GenBank/DDBJ whole genome shotgun (WGS) entry which is preliminary data.</text>
</comment>
<sequence length="351" mass="36727">MTAHPALRIAVYGAYGHTGRFVLAELHRRGFVPVACGRDAARLHELATVAGVEARVASTDDPAALDAAFAGTAAVLHCAGPFLDTAAPVLDAALRARIHYLDVAAEQRAVADTLARDGEAKAAGVTVVPAMAFYGGLADLLASAALDGATDADAVDIAVALDGWHPTRGTRLTGERNHYPRTYIEHGRTRTVPDPAPVRETDFPPPFGRLETVLLPLSEAIVVPHHIACRNLHSWMNLAPLRDLRDPATPAPVAADDSGRSAQSFIVDVRVRCGNHACRAIASGRDIYAVTAPLLVEALQRILDGRVRDSGALAAGQAFDARDFLAALAPDAVTVAFEAGAPADSGSLDAC</sequence>
<dbReference type="SUPFAM" id="SSF51735">
    <property type="entry name" value="NAD(P)-binding Rossmann-fold domains"/>
    <property type="match status" value="1"/>
</dbReference>
<organism evidence="2 3">
    <name type="scientific">Rhodanobacter soli</name>
    <dbReference type="NCBI Taxonomy" id="590609"/>
    <lineage>
        <taxon>Bacteria</taxon>
        <taxon>Pseudomonadati</taxon>
        <taxon>Pseudomonadota</taxon>
        <taxon>Gammaproteobacteria</taxon>
        <taxon>Lysobacterales</taxon>
        <taxon>Rhodanobacteraceae</taxon>
        <taxon>Rhodanobacter</taxon>
    </lineage>
</organism>
<reference evidence="2 3" key="1">
    <citation type="submission" date="2024-06" db="EMBL/GenBank/DDBJ databases">
        <title>Sorghum-associated microbial communities from plants grown in Nebraska, USA.</title>
        <authorList>
            <person name="Schachtman D."/>
        </authorList>
    </citation>
    <scope>NUCLEOTIDE SEQUENCE [LARGE SCALE GENOMIC DNA]</scope>
    <source>
        <strain evidence="2 3">1757</strain>
    </source>
</reference>
<name>A0ABV2PXU6_9GAMM</name>
<dbReference type="InterPro" id="IPR036291">
    <property type="entry name" value="NAD(P)-bd_dom_sf"/>
</dbReference>
<evidence type="ECO:0000259" key="1">
    <source>
        <dbReference type="Pfam" id="PF03435"/>
    </source>
</evidence>
<dbReference type="EMBL" id="JBEPSD010000002">
    <property type="protein sequence ID" value="MET4569860.1"/>
    <property type="molecule type" value="Genomic_DNA"/>
</dbReference>
<dbReference type="RefSeq" id="WP_354550019.1">
    <property type="nucleotide sequence ID" value="NZ_JBEPSD010000002.1"/>
</dbReference>
<dbReference type="InterPro" id="IPR005097">
    <property type="entry name" value="Sacchrp_dh_NADP-bd"/>
</dbReference>
<evidence type="ECO:0000313" key="2">
    <source>
        <dbReference type="EMBL" id="MET4569860.1"/>
    </source>
</evidence>
<dbReference type="Pfam" id="PF03435">
    <property type="entry name" value="Sacchrp_dh_NADP"/>
    <property type="match status" value="1"/>
</dbReference>
<protein>
    <submittedName>
        <fullName evidence="2">Short subunit dehydrogenase-like uncharacterized protein</fullName>
    </submittedName>
</protein>
<dbReference type="PANTHER" id="PTHR43781:SF1">
    <property type="entry name" value="SACCHAROPINE DEHYDROGENASE"/>
    <property type="match status" value="1"/>
</dbReference>
<evidence type="ECO:0000313" key="3">
    <source>
        <dbReference type="Proteomes" id="UP001549251"/>
    </source>
</evidence>
<dbReference type="Gene3D" id="3.40.50.720">
    <property type="entry name" value="NAD(P)-binding Rossmann-like Domain"/>
    <property type="match status" value="1"/>
</dbReference>
<feature type="domain" description="Saccharopine dehydrogenase NADP binding" evidence="1">
    <location>
        <begin position="9"/>
        <end position="128"/>
    </location>
</feature>